<proteinExistence type="predicted"/>
<dbReference type="Gene3D" id="3.40.50.2000">
    <property type="entry name" value="Glycogen Phosphorylase B"/>
    <property type="match status" value="2"/>
</dbReference>
<organism evidence="6 7">
    <name type="scientific">Janibacter alkaliphilus</name>
    <dbReference type="NCBI Taxonomy" id="1069963"/>
    <lineage>
        <taxon>Bacteria</taxon>
        <taxon>Bacillati</taxon>
        <taxon>Actinomycetota</taxon>
        <taxon>Actinomycetes</taxon>
        <taxon>Micrococcales</taxon>
        <taxon>Intrasporangiaceae</taxon>
        <taxon>Janibacter</taxon>
    </lineage>
</organism>
<dbReference type="GO" id="GO:0016757">
    <property type="term" value="F:glycosyltransferase activity"/>
    <property type="evidence" value="ECO:0007669"/>
    <property type="project" value="UniProtKB-KW"/>
</dbReference>
<protein>
    <recommendedName>
        <fullName evidence="1">D-inositol 3-phosphate glycosyltransferase</fullName>
    </recommendedName>
</protein>
<comment type="caution">
    <text evidence="6">The sequence shown here is derived from an EMBL/GenBank/DDBJ whole genome shotgun (WGS) entry which is preliminary data.</text>
</comment>
<dbReference type="AlphaFoldDB" id="A0A852X970"/>
<evidence type="ECO:0000313" key="6">
    <source>
        <dbReference type="EMBL" id="NYG36884.1"/>
    </source>
</evidence>
<dbReference type="PANTHER" id="PTHR45947:SF3">
    <property type="entry name" value="SULFOQUINOVOSYL TRANSFERASE SQD2"/>
    <property type="match status" value="1"/>
</dbReference>
<dbReference type="EMBL" id="JACBZX010000001">
    <property type="protein sequence ID" value="NYG36884.1"/>
    <property type="molecule type" value="Genomic_DNA"/>
</dbReference>
<name>A0A852X970_9MICO</name>
<evidence type="ECO:0000256" key="2">
    <source>
        <dbReference type="ARBA" id="ARBA00022676"/>
    </source>
</evidence>
<dbReference type="Pfam" id="PF13692">
    <property type="entry name" value="Glyco_trans_1_4"/>
    <property type="match status" value="1"/>
</dbReference>
<evidence type="ECO:0000259" key="5">
    <source>
        <dbReference type="Pfam" id="PF13579"/>
    </source>
</evidence>
<keyword evidence="7" id="KW-1185">Reference proteome</keyword>
<evidence type="ECO:0000256" key="3">
    <source>
        <dbReference type="ARBA" id="ARBA00022679"/>
    </source>
</evidence>
<dbReference type="PANTHER" id="PTHR45947">
    <property type="entry name" value="SULFOQUINOVOSYL TRANSFERASE SQD2"/>
    <property type="match status" value="1"/>
</dbReference>
<evidence type="ECO:0000313" key="7">
    <source>
        <dbReference type="Proteomes" id="UP000592181"/>
    </source>
</evidence>
<dbReference type="CDD" id="cd03794">
    <property type="entry name" value="GT4_WbuB-like"/>
    <property type="match status" value="1"/>
</dbReference>
<keyword evidence="2" id="KW-0328">Glycosyltransferase</keyword>
<dbReference type="GO" id="GO:1901137">
    <property type="term" value="P:carbohydrate derivative biosynthetic process"/>
    <property type="evidence" value="ECO:0007669"/>
    <property type="project" value="UniProtKB-ARBA"/>
</dbReference>
<evidence type="ECO:0000256" key="1">
    <source>
        <dbReference type="ARBA" id="ARBA00021292"/>
    </source>
</evidence>
<sequence length="597" mass="63124">MIGSLIGGARAVRNLPVTASVAWRHLGRDRWKGASVALRAAPPPLRRAVAARAGTLGHPALAPLAVAAQGERAAAEETLRELVATGEPAQVREAAAAAAALGLVQVTADALARLPEDDPAQVRLTALLRHAQGHHRAALDALVGTTDAATDSLRRRIAGDLSALDALGRISRVPPGPPRVPADHHARSGCSTPDRVLHVAYNALPEVQAGYTLRTHGIARAQVAAGTAATVITRPGFPVDSGALAAPGEVLLDGVDYQRILPARLLPSSAGERLDRYADAVTALAAQQRPGIIHAHSRHDNAQAAIVAGRRLGIPVIYEVRGFIEETWRSRGGDPAADEYRLFKRAETECMHAADAVVTLSASMREDILDRGVPQERVHVVGNAVGDDFVGEPPAADELRAELGLAPEDVVYGVVSTLNGYEGVDLLLEAVARLREQPGHERARVLVVGDGPARAELAAAAAGRDDVILTGAVPHAQVRRYHAAIDVFCVPRRRTPVTELVPPLKPLEALATGRPVVLSDLPPLRELVDASGAGLVAAPDDVAAWVAALARLYARPDRTALGARGRDWVVQHRTWAAAAGRYQEIYRDVVAEHQSKE</sequence>
<gene>
    <name evidence="6" type="ORF">BJY28_001353</name>
</gene>
<keyword evidence="3 6" id="KW-0808">Transferase</keyword>
<dbReference type="SUPFAM" id="SSF53756">
    <property type="entry name" value="UDP-Glycosyltransferase/glycogen phosphorylase"/>
    <property type="match status" value="1"/>
</dbReference>
<feature type="domain" description="Glycosyltransferase subfamily 4-like N-terminal" evidence="5">
    <location>
        <begin position="210"/>
        <end position="383"/>
    </location>
</feature>
<accession>A0A852X970</accession>
<dbReference type="InterPro" id="IPR028098">
    <property type="entry name" value="Glyco_trans_4-like_N"/>
</dbReference>
<dbReference type="Pfam" id="PF13579">
    <property type="entry name" value="Glyco_trans_4_4"/>
    <property type="match status" value="1"/>
</dbReference>
<dbReference type="InterPro" id="IPR050194">
    <property type="entry name" value="Glycosyltransferase_grp1"/>
</dbReference>
<reference evidence="6 7" key="1">
    <citation type="submission" date="2020-07" db="EMBL/GenBank/DDBJ databases">
        <title>Sequencing the genomes of 1000 actinobacteria strains.</title>
        <authorList>
            <person name="Klenk H.-P."/>
        </authorList>
    </citation>
    <scope>NUCLEOTIDE SEQUENCE [LARGE SCALE GENOMIC DNA]</scope>
    <source>
        <strain evidence="6 7">DSM 24723</strain>
    </source>
</reference>
<evidence type="ECO:0000256" key="4">
    <source>
        <dbReference type="SAM" id="MobiDB-lite"/>
    </source>
</evidence>
<dbReference type="Proteomes" id="UP000592181">
    <property type="component" value="Unassembled WGS sequence"/>
</dbReference>
<feature type="region of interest" description="Disordered" evidence="4">
    <location>
        <begin position="170"/>
        <end position="189"/>
    </location>
</feature>